<evidence type="ECO:0000313" key="2">
    <source>
        <dbReference type="Proteomes" id="UP000054321"/>
    </source>
</evidence>
<reference evidence="2" key="2">
    <citation type="submission" date="2015-01" db="EMBL/GenBank/DDBJ databases">
        <title>Evolutionary Origins and Diversification of the Mycorrhizal Mutualists.</title>
        <authorList>
            <consortium name="DOE Joint Genome Institute"/>
            <consortium name="Mycorrhizal Genomics Consortium"/>
            <person name="Kohler A."/>
            <person name="Kuo A."/>
            <person name="Nagy L.G."/>
            <person name="Floudas D."/>
            <person name="Copeland A."/>
            <person name="Barry K.W."/>
            <person name="Cichocki N."/>
            <person name="Veneault-Fourrey C."/>
            <person name="LaButti K."/>
            <person name="Lindquist E.A."/>
            <person name="Lipzen A."/>
            <person name="Lundell T."/>
            <person name="Morin E."/>
            <person name="Murat C."/>
            <person name="Riley R."/>
            <person name="Ohm R."/>
            <person name="Sun H."/>
            <person name="Tunlid A."/>
            <person name="Henrissat B."/>
            <person name="Grigoriev I.V."/>
            <person name="Hibbett D.S."/>
            <person name="Martin F."/>
        </authorList>
    </citation>
    <scope>NUCLEOTIDE SEQUENCE [LARGE SCALE GENOMIC DNA]</scope>
    <source>
        <strain evidence="2">Zn</strain>
    </source>
</reference>
<name>A0A0C3GWX1_OIDMZ</name>
<reference evidence="1 2" key="1">
    <citation type="submission" date="2014-04" db="EMBL/GenBank/DDBJ databases">
        <authorList>
            <consortium name="DOE Joint Genome Institute"/>
            <person name="Kuo A."/>
            <person name="Martino E."/>
            <person name="Perotto S."/>
            <person name="Kohler A."/>
            <person name="Nagy L.G."/>
            <person name="Floudas D."/>
            <person name="Copeland A."/>
            <person name="Barry K.W."/>
            <person name="Cichocki N."/>
            <person name="Veneault-Fourrey C."/>
            <person name="LaButti K."/>
            <person name="Lindquist E.A."/>
            <person name="Lipzen A."/>
            <person name="Lundell T."/>
            <person name="Morin E."/>
            <person name="Murat C."/>
            <person name="Sun H."/>
            <person name="Tunlid A."/>
            <person name="Henrissat B."/>
            <person name="Grigoriev I.V."/>
            <person name="Hibbett D.S."/>
            <person name="Martin F."/>
            <person name="Nordberg H.P."/>
            <person name="Cantor M.N."/>
            <person name="Hua S.X."/>
        </authorList>
    </citation>
    <scope>NUCLEOTIDE SEQUENCE [LARGE SCALE GENOMIC DNA]</scope>
    <source>
        <strain evidence="1 2">Zn</strain>
    </source>
</reference>
<gene>
    <name evidence="1" type="ORF">OIDMADRAFT_34795</name>
</gene>
<evidence type="ECO:0000313" key="1">
    <source>
        <dbReference type="EMBL" id="KIM94791.1"/>
    </source>
</evidence>
<dbReference type="Proteomes" id="UP000054321">
    <property type="component" value="Unassembled WGS sequence"/>
</dbReference>
<dbReference type="HOGENOM" id="CLU_1687167_0_0_1"/>
<proteinExistence type="predicted"/>
<dbReference type="EMBL" id="KN832889">
    <property type="protein sequence ID" value="KIM94791.1"/>
    <property type="molecule type" value="Genomic_DNA"/>
</dbReference>
<dbReference type="InParanoid" id="A0A0C3GWX1"/>
<protein>
    <submittedName>
        <fullName evidence="1">Uncharacterized protein</fullName>
    </submittedName>
</protein>
<organism evidence="1 2">
    <name type="scientific">Oidiodendron maius (strain Zn)</name>
    <dbReference type="NCBI Taxonomy" id="913774"/>
    <lineage>
        <taxon>Eukaryota</taxon>
        <taxon>Fungi</taxon>
        <taxon>Dikarya</taxon>
        <taxon>Ascomycota</taxon>
        <taxon>Pezizomycotina</taxon>
        <taxon>Leotiomycetes</taxon>
        <taxon>Leotiomycetes incertae sedis</taxon>
        <taxon>Myxotrichaceae</taxon>
        <taxon>Oidiodendron</taxon>
    </lineage>
</organism>
<accession>A0A0C3GWX1</accession>
<keyword evidence="2" id="KW-1185">Reference proteome</keyword>
<sequence>MPSSPTEMEAADDACDSLELRDIEVTPNQTWLIYRHVQRYPAAQNLNGSSGNLTRYPGPYATRPRRDVAPRLLSPHWLSDFAWLSEWPHLVRETKRPGTPHVCIKTRSGRFVHDYPDWGRRVELERLKLTSKMVLILSSAAQFAVGGLNDLDKYGR</sequence>
<dbReference type="AlphaFoldDB" id="A0A0C3GWX1"/>